<sequence>MKHRLKAVLTVLALGGVASPALAAPGVIVGGTDVFAGPSPNYPVVGSLPPGTPIEIFECEPGWGWCDIADGPYRGWAPPDRIQVLYNGGAGPLATYGPMVGLPLAGFVFGNYWGAHYRGRPWFSDRDRWGGGDRGGRGGGNRPGRPPPFYGPDHGGGDRGWHGGGPGGGGHGGGGPGGGGHGEGGHGGGGHGEGWHGGGPGGGGHGDGGHGGGGHGEGGHGGGPGGGGHGDGGHGGHPG</sequence>
<accession>A0A7W4J8N8</accession>
<feature type="domain" description="SH3b" evidence="3">
    <location>
        <begin position="31"/>
        <end position="78"/>
    </location>
</feature>
<dbReference type="Proteomes" id="UP000561066">
    <property type="component" value="Unassembled WGS sequence"/>
</dbReference>
<keyword evidence="5" id="KW-1185">Reference proteome</keyword>
<gene>
    <name evidence="4" type="ORF">HLH21_12440</name>
</gene>
<feature type="compositionally biased region" description="Gly residues" evidence="1">
    <location>
        <begin position="162"/>
        <end position="239"/>
    </location>
</feature>
<protein>
    <submittedName>
        <fullName evidence="4">SH3 domain-containing protein</fullName>
    </submittedName>
</protein>
<reference evidence="4 5" key="1">
    <citation type="submission" date="2020-04" db="EMBL/GenBank/DDBJ databases">
        <title>Description of novel Gluconacetobacter.</title>
        <authorList>
            <person name="Sombolestani A."/>
        </authorList>
    </citation>
    <scope>NUCLEOTIDE SEQUENCE [LARGE SCALE GENOMIC DNA]</scope>
    <source>
        <strain evidence="4 5">LMG 21312</strain>
    </source>
</reference>
<evidence type="ECO:0000256" key="2">
    <source>
        <dbReference type="SAM" id="SignalP"/>
    </source>
</evidence>
<feature type="signal peptide" evidence="2">
    <location>
        <begin position="1"/>
        <end position="23"/>
    </location>
</feature>
<comment type="caution">
    <text evidence="4">The sequence shown here is derived from an EMBL/GenBank/DDBJ whole genome shotgun (WGS) entry which is preliminary data.</text>
</comment>
<dbReference type="RefSeq" id="WP_182944075.1">
    <property type="nucleotide sequence ID" value="NZ_JABEQH010000017.1"/>
</dbReference>
<dbReference type="EMBL" id="JABEQH010000017">
    <property type="protein sequence ID" value="MBB2176724.1"/>
    <property type="molecule type" value="Genomic_DNA"/>
</dbReference>
<proteinExistence type="predicted"/>
<organism evidence="4 5">
    <name type="scientific">Gluconacetobacter johannae</name>
    <dbReference type="NCBI Taxonomy" id="112140"/>
    <lineage>
        <taxon>Bacteria</taxon>
        <taxon>Pseudomonadati</taxon>
        <taxon>Pseudomonadota</taxon>
        <taxon>Alphaproteobacteria</taxon>
        <taxon>Acetobacterales</taxon>
        <taxon>Acetobacteraceae</taxon>
        <taxon>Gluconacetobacter</taxon>
    </lineage>
</organism>
<evidence type="ECO:0000313" key="5">
    <source>
        <dbReference type="Proteomes" id="UP000561066"/>
    </source>
</evidence>
<evidence type="ECO:0000256" key="1">
    <source>
        <dbReference type="SAM" id="MobiDB-lite"/>
    </source>
</evidence>
<dbReference type="Gene3D" id="2.30.30.40">
    <property type="entry name" value="SH3 Domains"/>
    <property type="match status" value="1"/>
</dbReference>
<dbReference type="PRINTS" id="PR01228">
    <property type="entry name" value="EGGSHELL"/>
</dbReference>
<feature type="compositionally biased region" description="Basic and acidic residues" evidence="1">
    <location>
        <begin position="123"/>
        <end position="136"/>
    </location>
</feature>
<keyword evidence="2" id="KW-0732">Signal</keyword>
<dbReference type="Pfam" id="PF08239">
    <property type="entry name" value="SH3_3"/>
    <property type="match status" value="1"/>
</dbReference>
<dbReference type="InterPro" id="IPR003646">
    <property type="entry name" value="SH3-like_bac-type"/>
</dbReference>
<name>A0A7W4J8N8_9PROT</name>
<evidence type="ECO:0000259" key="3">
    <source>
        <dbReference type="Pfam" id="PF08239"/>
    </source>
</evidence>
<dbReference type="AlphaFoldDB" id="A0A7W4J8N8"/>
<evidence type="ECO:0000313" key="4">
    <source>
        <dbReference type="EMBL" id="MBB2176724.1"/>
    </source>
</evidence>
<feature type="chain" id="PRO_5031350259" evidence="2">
    <location>
        <begin position="24"/>
        <end position="239"/>
    </location>
</feature>
<feature type="region of interest" description="Disordered" evidence="1">
    <location>
        <begin position="123"/>
        <end position="239"/>
    </location>
</feature>